<dbReference type="OrthoDB" id="5422579at2759"/>
<dbReference type="EMBL" id="JAADJG010000044">
    <property type="protein sequence ID" value="KAF4456862.1"/>
    <property type="molecule type" value="Genomic_DNA"/>
</dbReference>
<protein>
    <recommendedName>
        <fullName evidence="2">F-box domain-containing protein</fullName>
    </recommendedName>
</protein>
<sequence>MQDFVSLLYIFPIDKWSSGKLKQFGLSGIQVTQDDLISFLSKLPSTLQSVELSFLCIVKGQDNHAGILADLRDKLGWRHRPPSQRIKVSVFMILNQPHKGRYVCLDKEVQEYMYGDGPPPFVVREGRTQTHFSRGTGIVHDEFDPSFAPSTTQDSLSLLFPSLIKTVMSDDQDTAIVLQSLPIELLSSICSLLPNRNIKSLRLTSRLLKKIAHLRLERVFISPSLRNIEVLLAIADHDIFRHGVREIIWDDARLESIKWDLGTFCDHGKHGSWLEEEEEEEEERDNGEYPKATYCEDSHEEWLWYLRWSRVGIMETRDLLFTSNKFRPPNNAIQREIENSHLSKRSFDLYKKLVQQQDEIRKAGTDKEAFQYALKRFPRLTTVTVTPVAHGILCMPLYETPMIRDLPYGFPYPTPRGWPTPLYHDLYPQEKEEKDWRSNITELVLDNHNISTVLDHFIFNGPNEQYDSLCKDVEKLGFRRLVISLLIGYICEDGEEEDWILYRNGRLRNFLAKAPDLEDMVFKTDYGSERGGGGDMKDYVPLFNIFPIDKWSKLRHFGLSGMQVTRDNLISFLAKLPSTARSVELSLLEVLDDEGAHEGILTDIRGKLDWRHRPVDRRIKIRFLVHLQMPQAHRFTCLEKEVEEYVYGDSLFLSVPIMTATMLETKGVWVQNILISILL</sequence>
<keyword evidence="4" id="KW-1185">Reference proteome</keyword>
<evidence type="ECO:0000259" key="2">
    <source>
        <dbReference type="PROSITE" id="PS50181"/>
    </source>
</evidence>
<accession>A0A8H4KT92</accession>
<feature type="region of interest" description="Disordered" evidence="1">
    <location>
        <begin position="272"/>
        <end position="291"/>
    </location>
</feature>
<feature type="compositionally biased region" description="Acidic residues" evidence="1">
    <location>
        <begin position="274"/>
        <end position="285"/>
    </location>
</feature>
<reference evidence="3" key="1">
    <citation type="submission" date="2020-01" db="EMBL/GenBank/DDBJ databases">
        <title>Identification and distribution of gene clusters putatively required for synthesis of sphingolipid metabolism inhibitors in phylogenetically diverse species of the filamentous fungus Fusarium.</title>
        <authorList>
            <person name="Kim H.-S."/>
            <person name="Busman M."/>
            <person name="Brown D.W."/>
            <person name="Divon H."/>
            <person name="Uhlig S."/>
            <person name="Proctor R.H."/>
        </authorList>
    </citation>
    <scope>NUCLEOTIDE SEQUENCE</scope>
    <source>
        <strain evidence="3">NRRL 53441</strain>
    </source>
</reference>
<dbReference type="Proteomes" id="UP000605986">
    <property type="component" value="Unassembled WGS sequence"/>
</dbReference>
<evidence type="ECO:0000313" key="3">
    <source>
        <dbReference type="EMBL" id="KAF4456862.1"/>
    </source>
</evidence>
<comment type="caution">
    <text evidence="3">The sequence shown here is derived from an EMBL/GenBank/DDBJ whole genome shotgun (WGS) entry which is preliminary data.</text>
</comment>
<evidence type="ECO:0000313" key="4">
    <source>
        <dbReference type="Proteomes" id="UP000605986"/>
    </source>
</evidence>
<organism evidence="3 4">
    <name type="scientific">Fusarium austroafricanum</name>
    <dbReference type="NCBI Taxonomy" id="2364996"/>
    <lineage>
        <taxon>Eukaryota</taxon>
        <taxon>Fungi</taxon>
        <taxon>Dikarya</taxon>
        <taxon>Ascomycota</taxon>
        <taxon>Pezizomycotina</taxon>
        <taxon>Sordariomycetes</taxon>
        <taxon>Hypocreomycetidae</taxon>
        <taxon>Hypocreales</taxon>
        <taxon>Nectriaceae</taxon>
        <taxon>Fusarium</taxon>
        <taxon>Fusarium concolor species complex</taxon>
    </lineage>
</organism>
<feature type="domain" description="F-box" evidence="2">
    <location>
        <begin position="175"/>
        <end position="223"/>
    </location>
</feature>
<evidence type="ECO:0000256" key="1">
    <source>
        <dbReference type="SAM" id="MobiDB-lite"/>
    </source>
</evidence>
<dbReference type="InterPro" id="IPR001810">
    <property type="entry name" value="F-box_dom"/>
</dbReference>
<gene>
    <name evidence="3" type="ORF">F53441_1073</name>
</gene>
<proteinExistence type="predicted"/>
<name>A0A8H4KT92_9HYPO</name>
<dbReference type="AlphaFoldDB" id="A0A8H4KT92"/>
<dbReference type="PROSITE" id="PS50181">
    <property type="entry name" value="FBOX"/>
    <property type="match status" value="1"/>
</dbReference>